<dbReference type="Gene3D" id="3.30.70.120">
    <property type="match status" value="1"/>
</dbReference>
<dbReference type="SUPFAM" id="SSF54913">
    <property type="entry name" value="GlnB-like"/>
    <property type="match status" value="1"/>
</dbReference>
<dbReference type="InterPro" id="IPR015867">
    <property type="entry name" value="N-reg_PII/ATP_PRibTrfase_C"/>
</dbReference>
<accession>D7DBA4</accession>
<reference evidence="2 3" key="2">
    <citation type="journal article" date="2011" name="Stand. Genomic Sci.">
        <title>Complete genome sequence of Staphylothermus hellenicus P8.</title>
        <authorList>
            <person name="Anderson I."/>
            <person name="Wirth R."/>
            <person name="Lucas S."/>
            <person name="Copeland A."/>
            <person name="Lapidus A."/>
            <person name="Cheng J.F."/>
            <person name="Goodwin L."/>
            <person name="Pitluck S."/>
            <person name="Davenport K."/>
            <person name="Detter J.C."/>
            <person name="Han C."/>
            <person name="Tapia R."/>
            <person name="Land M."/>
            <person name="Hauser L."/>
            <person name="Pati A."/>
            <person name="Mikhailova N."/>
            <person name="Woyke T."/>
            <person name="Klenk H.P."/>
            <person name="Kyrpides N."/>
            <person name="Ivanova N."/>
        </authorList>
    </citation>
    <scope>NUCLEOTIDE SEQUENCE [LARGE SCALE GENOMIC DNA]</scope>
    <source>
        <strain evidence="3">DSM 12710 / JCM 10830 / BK20S6-10-b1 / P8</strain>
    </source>
</reference>
<dbReference type="KEGG" id="shc:Shell_0318"/>
<dbReference type="GO" id="GO:0010038">
    <property type="term" value="P:response to metal ion"/>
    <property type="evidence" value="ECO:0007669"/>
    <property type="project" value="InterPro"/>
</dbReference>
<proteinExistence type="inferred from homology"/>
<dbReference type="PANTHER" id="PTHR23419:SF8">
    <property type="entry name" value="FI09726P"/>
    <property type="match status" value="1"/>
</dbReference>
<dbReference type="HOGENOM" id="CLU_2803000_0_0_2"/>
<sequence>MIKGGWIIVFITASDPGEAERIAEGIVKEKLGACVNIVDKIHSIYWWQGKIEKGDESLLIIKTRGSAYVGFGRPT</sequence>
<dbReference type="eggNOG" id="arCOG04231">
    <property type="taxonomic scope" value="Archaea"/>
</dbReference>
<comment type="similarity">
    <text evidence="1">Belongs to the CutA family.</text>
</comment>
<dbReference type="GeneID" id="9233607"/>
<dbReference type="EMBL" id="CP002051">
    <property type="protein sequence ID" value="ADI31451.1"/>
    <property type="molecule type" value="Genomic_DNA"/>
</dbReference>
<gene>
    <name evidence="2" type="ordered locus">Shell_0318</name>
</gene>
<evidence type="ECO:0000256" key="1">
    <source>
        <dbReference type="ARBA" id="ARBA00010169"/>
    </source>
</evidence>
<evidence type="ECO:0000313" key="3">
    <source>
        <dbReference type="Proteomes" id="UP000002573"/>
    </source>
</evidence>
<protein>
    <submittedName>
        <fullName evidence="2">CutA1 divalent ion tolerance protein</fullName>
    </submittedName>
</protein>
<dbReference type="RefSeq" id="WP_013142649.1">
    <property type="nucleotide sequence ID" value="NC_014205.1"/>
</dbReference>
<evidence type="ECO:0000313" key="2">
    <source>
        <dbReference type="EMBL" id="ADI31451.1"/>
    </source>
</evidence>
<name>D7DBA4_STAHD</name>
<keyword evidence="3" id="KW-1185">Reference proteome</keyword>
<reference evidence="3" key="1">
    <citation type="submission" date="2010-05" db="EMBL/GenBank/DDBJ databases">
        <title>Complete sequence of Staphylothermus hellenicus DSM 12710.</title>
        <authorList>
            <consortium name="US DOE Joint Genome Institute"/>
            <person name="Lucas S."/>
            <person name="Copeland A."/>
            <person name="Lapidus A."/>
            <person name="Cheng J.-F."/>
            <person name="Bruce D."/>
            <person name="Goodwin L."/>
            <person name="Pitluck S."/>
            <person name="Davenport K."/>
            <person name="Detter J.C."/>
            <person name="Han C."/>
            <person name="Tapia R."/>
            <person name="Larimer F."/>
            <person name="Land M."/>
            <person name="Hauser L."/>
            <person name="Kyrpides N."/>
            <person name="Mikhailova N."/>
            <person name="Anderson I.J."/>
            <person name="Woyke T."/>
        </authorList>
    </citation>
    <scope>NUCLEOTIDE SEQUENCE [LARGE SCALE GENOMIC DNA]</scope>
    <source>
        <strain evidence="3">DSM 12710 / JCM 10830 / BK20S6-10-b1 / P8</strain>
    </source>
</reference>
<dbReference type="InterPro" id="IPR011322">
    <property type="entry name" value="N-reg_PII-like_a/b"/>
</dbReference>
<dbReference type="STRING" id="591019.Shell_0318"/>
<dbReference type="OrthoDB" id="8015at2157"/>
<organism evidence="2 3">
    <name type="scientific">Staphylothermus hellenicus (strain DSM 12710 / JCM 10830 / BK20S6-10-b1 / P8)</name>
    <dbReference type="NCBI Taxonomy" id="591019"/>
    <lineage>
        <taxon>Archaea</taxon>
        <taxon>Thermoproteota</taxon>
        <taxon>Thermoprotei</taxon>
        <taxon>Desulfurococcales</taxon>
        <taxon>Desulfurococcaceae</taxon>
        <taxon>Staphylothermus</taxon>
    </lineage>
</organism>
<dbReference type="InterPro" id="IPR004323">
    <property type="entry name" value="Ion_tolerance_CutA"/>
</dbReference>
<dbReference type="Proteomes" id="UP000002573">
    <property type="component" value="Chromosome"/>
</dbReference>
<dbReference type="PANTHER" id="PTHR23419">
    <property type="entry name" value="DIVALENT CATION TOLERANCE CUTA-RELATED"/>
    <property type="match status" value="1"/>
</dbReference>
<dbReference type="Pfam" id="PF03091">
    <property type="entry name" value="CutA1"/>
    <property type="match status" value="1"/>
</dbReference>
<dbReference type="GO" id="GO:0005507">
    <property type="term" value="F:copper ion binding"/>
    <property type="evidence" value="ECO:0007669"/>
    <property type="project" value="TreeGrafter"/>
</dbReference>
<dbReference type="AlphaFoldDB" id="D7DBA4"/>